<dbReference type="Proteomes" id="UP000299102">
    <property type="component" value="Unassembled WGS sequence"/>
</dbReference>
<gene>
    <name evidence="2" type="ORF">EVAR_19613_1</name>
</gene>
<dbReference type="EMBL" id="BGZK01000169">
    <property type="protein sequence ID" value="GBP25131.1"/>
    <property type="molecule type" value="Genomic_DNA"/>
</dbReference>
<comment type="caution">
    <text evidence="2">The sequence shown here is derived from an EMBL/GenBank/DDBJ whole genome shotgun (WGS) entry which is preliminary data.</text>
</comment>
<reference evidence="2 3" key="1">
    <citation type="journal article" date="2019" name="Commun. Biol.">
        <title>The bagworm genome reveals a unique fibroin gene that provides high tensile strength.</title>
        <authorList>
            <person name="Kono N."/>
            <person name="Nakamura H."/>
            <person name="Ohtoshi R."/>
            <person name="Tomita M."/>
            <person name="Numata K."/>
            <person name="Arakawa K."/>
        </authorList>
    </citation>
    <scope>NUCLEOTIDE SEQUENCE [LARGE SCALE GENOMIC DNA]</scope>
</reference>
<proteinExistence type="predicted"/>
<keyword evidence="3" id="KW-1185">Reference proteome</keyword>
<accession>A0A4C1UFB7</accession>
<evidence type="ECO:0000256" key="1">
    <source>
        <dbReference type="SAM" id="MobiDB-lite"/>
    </source>
</evidence>
<organism evidence="2 3">
    <name type="scientific">Eumeta variegata</name>
    <name type="common">Bagworm moth</name>
    <name type="synonym">Eumeta japonica</name>
    <dbReference type="NCBI Taxonomy" id="151549"/>
    <lineage>
        <taxon>Eukaryota</taxon>
        <taxon>Metazoa</taxon>
        <taxon>Ecdysozoa</taxon>
        <taxon>Arthropoda</taxon>
        <taxon>Hexapoda</taxon>
        <taxon>Insecta</taxon>
        <taxon>Pterygota</taxon>
        <taxon>Neoptera</taxon>
        <taxon>Endopterygota</taxon>
        <taxon>Lepidoptera</taxon>
        <taxon>Glossata</taxon>
        <taxon>Ditrysia</taxon>
        <taxon>Tineoidea</taxon>
        <taxon>Psychidae</taxon>
        <taxon>Oiketicinae</taxon>
        <taxon>Eumeta</taxon>
    </lineage>
</organism>
<dbReference type="AlphaFoldDB" id="A0A4C1UFB7"/>
<name>A0A4C1UFB7_EUMVA</name>
<evidence type="ECO:0000313" key="3">
    <source>
        <dbReference type="Proteomes" id="UP000299102"/>
    </source>
</evidence>
<sequence length="98" mass="10860">MERRHPPNLGTLLDQSSRRYSARICVRGGRRGHITHKCLVSQIDASGEVAARRHTAISYIMFVAKRRPYNKQSSPKQAPARGGAGRGRRSAPALININ</sequence>
<evidence type="ECO:0000313" key="2">
    <source>
        <dbReference type="EMBL" id="GBP25131.1"/>
    </source>
</evidence>
<protein>
    <submittedName>
        <fullName evidence="2">Uncharacterized protein</fullName>
    </submittedName>
</protein>
<feature type="region of interest" description="Disordered" evidence="1">
    <location>
        <begin position="68"/>
        <end position="98"/>
    </location>
</feature>